<dbReference type="AlphaFoldDB" id="A0AAE6Q0Y2"/>
<sequence length="171" mass="19046">MNVIAALAAKIDLILDPPAERREIGTCALCSTMLTAGSRDQWTTCPVCGREDRVSTVKLRRLKTLCYDDSKISTAGEVAAARFEPVGLNVGFDQFVPMVPHPSFGQFFVQSLRHMDRESPPPMIGYSKPANSENSILYRTVPDRPRPSGSDRSEFHTIKNANVLPRRRLRS</sequence>
<gene>
    <name evidence="2" type="ORF">BKKJ1_1260</name>
</gene>
<protein>
    <submittedName>
        <fullName evidence="2">Uncharacterized protein</fullName>
    </submittedName>
</protein>
<evidence type="ECO:0000256" key="1">
    <source>
        <dbReference type="SAM" id="MobiDB-lite"/>
    </source>
</evidence>
<accession>A0AAE6Q0Y2</accession>
<reference evidence="2" key="1">
    <citation type="journal article" date="2019" name="Sci. Rep.">
        <title>Metabolism of the predominant human milk oligosaccharide fucosyllactose by an infant gut commensal.</title>
        <authorList>
            <person name="James K."/>
            <person name="Bottacini F."/>
            <person name="Contreras J.I.S."/>
            <person name="Vigoureux M."/>
            <person name="Egan M."/>
            <person name="Motherway M.O."/>
            <person name="Holmes E."/>
            <person name="van Sinderen D."/>
        </authorList>
    </citation>
    <scope>NUCLEOTIDE SEQUENCE [LARGE SCALE GENOMIC DNA]</scope>
    <source>
        <strain evidence="2">APCKJ1</strain>
    </source>
</reference>
<proteinExistence type="predicted"/>
<dbReference type="EMBL" id="CP026729">
    <property type="protein sequence ID" value="QGM62778.1"/>
    <property type="molecule type" value="Genomic_DNA"/>
</dbReference>
<feature type="region of interest" description="Disordered" evidence="1">
    <location>
        <begin position="135"/>
        <end position="160"/>
    </location>
</feature>
<evidence type="ECO:0000313" key="2">
    <source>
        <dbReference type="EMBL" id="QGM62778.1"/>
    </source>
</evidence>
<name>A0AAE6Q0Y2_9BIFI</name>
<organism evidence="2">
    <name type="scientific">Bifidobacterium catenulatum subsp. kashiwanohense</name>
    <dbReference type="NCBI Taxonomy" id="630129"/>
    <lineage>
        <taxon>Bacteria</taxon>
        <taxon>Bacillati</taxon>
        <taxon>Actinomycetota</taxon>
        <taxon>Actinomycetes</taxon>
        <taxon>Bifidobacteriales</taxon>
        <taxon>Bifidobacteriaceae</taxon>
        <taxon>Bifidobacterium</taxon>
    </lineage>
</organism>
<feature type="compositionally biased region" description="Basic and acidic residues" evidence="1">
    <location>
        <begin position="141"/>
        <end position="157"/>
    </location>
</feature>